<organism evidence="2 3">
    <name type="scientific">Malus baccata</name>
    <name type="common">Siberian crab apple</name>
    <name type="synonym">Pyrus baccata</name>
    <dbReference type="NCBI Taxonomy" id="106549"/>
    <lineage>
        <taxon>Eukaryota</taxon>
        <taxon>Viridiplantae</taxon>
        <taxon>Streptophyta</taxon>
        <taxon>Embryophyta</taxon>
        <taxon>Tracheophyta</taxon>
        <taxon>Spermatophyta</taxon>
        <taxon>Magnoliopsida</taxon>
        <taxon>eudicotyledons</taxon>
        <taxon>Gunneridae</taxon>
        <taxon>Pentapetalae</taxon>
        <taxon>rosids</taxon>
        <taxon>fabids</taxon>
        <taxon>Rosales</taxon>
        <taxon>Rosaceae</taxon>
        <taxon>Amygdaloideae</taxon>
        <taxon>Maleae</taxon>
        <taxon>Malus</taxon>
    </lineage>
</organism>
<sequence>MQCKTKEVEPGKFVRKCEKTEQLLRDCAGRSSDRETSASSSKSSTGEVNALKEEVTTLKG</sequence>
<dbReference type="Proteomes" id="UP000315295">
    <property type="component" value="Unassembled WGS sequence"/>
</dbReference>
<feature type="compositionally biased region" description="Basic and acidic residues" evidence="1">
    <location>
        <begin position="27"/>
        <end position="36"/>
    </location>
</feature>
<dbReference type="STRING" id="106549.A0A540NJF4"/>
<dbReference type="AlphaFoldDB" id="A0A540NJF4"/>
<dbReference type="PANTHER" id="PTHR35722">
    <property type="entry name" value="MAL D 1-ASSOCIATED PROTEIN"/>
    <property type="match status" value="1"/>
</dbReference>
<protein>
    <submittedName>
        <fullName evidence="2">Uncharacterized protein</fullName>
    </submittedName>
</protein>
<evidence type="ECO:0000313" key="3">
    <source>
        <dbReference type="Proteomes" id="UP000315295"/>
    </source>
</evidence>
<dbReference type="InterPro" id="IPR053346">
    <property type="entry name" value="Fra_a_1-associated"/>
</dbReference>
<dbReference type="EMBL" id="VIEB01000038">
    <property type="protein sequence ID" value="TQE10620.1"/>
    <property type="molecule type" value="Genomic_DNA"/>
</dbReference>
<proteinExistence type="predicted"/>
<name>A0A540NJF4_MALBA</name>
<evidence type="ECO:0000256" key="1">
    <source>
        <dbReference type="SAM" id="MobiDB-lite"/>
    </source>
</evidence>
<accession>A0A540NJF4</accession>
<keyword evidence="3" id="KW-1185">Reference proteome</keyword>
<feature type="compositionally biased region" description="Basic and acidic residues" evidence="1">
    <location>
        <begin position="50"/>
        <end position="60"/>
    </location>
</feature>
<reference evidence="2 3" key="1">
    <citation type="journal article" date="2019" name="G3 (Bethesda)">
        <title>Sequencing of a Wild Apple (Malus baccata) Genome Unravels the Differences Between Cultivated and Wild Apple Species Regarding Disease Resistance and Cold Tolerance.</title>
        <authorList>
            <person name="Chen X."/>
        </authorList>
    </citation>
    <scope>NUCLEOTIDE SEQUENCE [LARGE SCALE GENOMIC DNA]</scope>
    <source>
        <strain evidence="3">cv. Shandingzi</strain>
        <tissue evidence="2">Leaves</tissue>
    </source>
</reference>
<feature type="region of interest" description="Disordered" evidence="1">
    <location>
        <begin position="27"/>
        <end position="60"/>
    </location>
</feature>
<comment type="caution">
    <text evidence="2">The sequence shown here is derived from an EMBL/GenBank/DDBJ whole genome shotgun (WGS) entry which is preliminary data.</text>
</comment>
<dbReference type="PANTHER" id="PTHR35722:SF1">
    <property type="entry name" value="MAL D 1-ASSOCIATED PROTEIN"/>
    <property type="match status" value="1"/>
</dbReference>
<evidence type="ECO:0000313" key="2">
    <source>
        <dbReference type="EMBL" id="TQE10620.1"/>
    </source>
</evidence>
<gene>
    <name evidence="2" type="ORF">C1H46_003733</name>
</gene>